<evidence type="ECO:0008006" key="10">
    <source>
        <dbReference type="Google" id="ProtNLM"/>
    </source>
</evidence>
<dbReference type="GO" id="GO:0016020">
    <property type="term" value="C:membrane"/>
    <property type="evidence" value="ECO:0007669"/>
    <property type="project" value="UniProtKB-SubCell"/>
</dbReference>
<evidence type="ECO:0000256" key="6">
    <source>
        <dbReference type="SAM" id="Phobius"/>
    </source>
</evidence>
<reference evidence="8" key="1">
    <citation type="journal article" date="2020" name="Stud. Mycol.">
        <title>101 Dothideomycetes genomes: a test case for predicting lifestyles and emergence of pathogens.</title>
        <authorList>
            <person name="Haridas S."/>
            <person name="Albert R."/>
            <person name="Binder M."/>
            <person name="Bloem J."/>
            <person name="Labutti K."/>
            <person name="Salamov A."/>
            <person name="Andreopoulos B."/>
            <person name="Baker S."/>
            <person name="Barry K."/>
            <person name="Bills G."/>
            <person name="Bluhm B."/>
            <person name="Cannon C."/>
            <person name="Castanera R."/>
            <person name="Culley D."/>
            <person name="Daum C."/>
            <person name="Ezra D."/>
            <person name="Gonzalez J."/>
            <person name="Henrissat B."/>
            <person name="Kuo A."/>
            <person name="Liang C."/>
            <person name="Lipzen A."/>
            <person name="Lutzoni F."/>
            <person name="Magnuson J."/>
            <person name="Mondo S."/>
            <person name="Nolan M."/>
            <person name="Ohm R."/>
            <person name="Pangilinan J."/>
            <person name="Park H.-J."/>
            <person name="Ramirez L."/>
            <person name="Alfaro M."/>
            <person name="Sun H."/>
            <person name="Tritt A."/>
            <person name="Yoshinaga Y."/>
            <person name="Zwiers L.-H."/>
            <person name="Turgeon B."/>
            <person name="Goodwin S."/>
            <person name="Spatafora J."/>
            <person name="Crous P."/>
            <person name="Grigoriev I."/>
        </authorList>
    </citation>
    <scope>NUCLEOTIDE SEQUENCE</scope>
    <source>
        <strain evidence="8">CBS 113389</strain>
    </source>
</reference>
<dbReference type="AlphaFoldDB" id="A0A6A6Q1P2"/>
<evidence type="ECO:0000256" key="4">
    <source>
        <dbReference type="ARBA" id="ARBA00023136"/>
    </source>
</evidence>
<protein>
    <recommendedName>
        <fullName evidence="10">DUF1772-domain-containing protein</fullName>
    </recommendedName>
</protein>
<dbReference type="Pfam" id="PF08592">
    <property type="entry name" value="Anthrone_oxy"/>
    <property type="match status" value="1"/>
</dbReference>
<dbReference type="PANTHER" id="PTHR35042:SF1">
    <property type="entry name" value="DUF1772-DOMAIN-CONTAINING PROTEIN"/>
    <property type="match status" value="1"/>
</dbReference>
<dbReference type="GeneID" id="54479590"/>
<organism evidence="8 9">
    <name type="scientific">Neohortaea acidophila</name>
    <dbReference type="NCBI Taxonomy" id="245834"/>
    <lineage>
        <taxon>Eukaryota</taxon>
        <taxon>Fungi</taxon>
        <taxon>Dikarya</taxon>
        <taxon>Ascomycota</taxon>
        <taxon>Pezizomycotina</taxon>
        <taxon>Dothideomycetes</taxon>
        <taxon>Dothideomycetidae</taxon>
        <taxon>Mycosphaerellales</taxon>
        <taxon>Teratosphaeriaceae</taxon>
        <taxon>Neohortaea</taxon>
    </lineage>
</organism>
<gene>
    <name evidence="8" type="ORF">BDY17DRAFT_66770</name>
</gene>
<evidence type="ECO:0000256" key="2">
    <source>
        <dbReference type="ARBA" id="ARBA00022692"/>
    </source>
</evidence>
<evidence type="ECO:0000313" key="8">
    <source>
        <dbReference type="EMBL" id="KAF2485899.1"/>
    </source>
</evidence>
<evidence type="ECO:0000256" key="3">
    <source>
        <dbReference type="ARBA" id="ARBA00022989"/>
    </source>
</evidence>
<keyword evidence="9" id="KW-1185">Reference proteome</keyword>
<evidence type="ECO:0000256" key="5">
    <source>
        <dbReference type="ARBA" id="ARBA00034313"/>
    </source>
</evidence>
<comment type="similarity">
    <text evidence="5">Belongs to the anthrone oxygenase family.</text>
</comment>
<feature type="transmembrane region" description="Helical" evidence="6">
    <location>
        <begin position="71"/>
        <end position="93"/>
    </location>
</feature>
<evidence type="ECO:0000256" key="7">
    <source>
        <dbReference type="SAM" id="SignalP"/>
    </source>
</evidence>
<keyword evidence="4 6" id="KW-0472">Membrane</keyword>
<feature type="signal peptide" evidence="7">
    <location>
        <begin position="1"/>
        <end position="21"/>
    </location>
</feature>
<evidence type="ECO:0000313" key="9">
    <source>
        <dbReference type="Proteomes" id="UP000799767"/>
    </source>
</evidence>
<keyword evidence="3 6" id="KW-1133">Transmembrane helix</keyword>
<dbReference type="Proteomes" id="UP000799767">
    <property type="component" value="Unassembled WGS sequence"/>
</dbReference>
<proteinExistence type="inferred from homology"/>
<dbReference type="PANTHER" id="PTHR35042">
    <property type="entry name" value="ANTHRONE OXYGENASE ENCC"/>
    <property type="match status" value="1"/>
</dbReference>
<name>A0A6A6Q1P2_9PEZI</name>
<keyword evidence="2 6" id="KW-0812">Transmembrane</keyword>
<comment type="subcellular location">
    <subcellularLocation>
        <location evidence="1">Membrane</location>
        <topology evidence="1">Multi-pass membrane protein</topology>
    </subcellularLocation>
</comment>
<dbReference type="InterPro" id="IPR013901">
    <property type="entry name" value="Anthrone_oxy"/>
</dbReference>
<keyword evidence="7" id="KW-0732">Signal</keyword>
<dbReference type="EMBL" id="MU001632">
    <property type="protein sequence ID" value="KAF2485899.1"/>
    <property type="molecule type" value="Genomic_DNA"/>
</dbReference>
<feature type="chain" id="PRO_5025583210" description="DUF1772-domain-containing protein" evidence="7">
    <location>
        <begin position="22"/>
        <end position="185"/>
    </location>
</feature>
<dbReference type="RefSeq" id="XP_033592468.1">
    <property type="nucleotide sequence ID" value="XM_033738588.1"/>
</dbReference>
<evidence type="ECO:0000256" key="1">
    <source>
        <dbReference type="ARBA" id="ARBA00004141"/>
    </source>
</evidence>
<accession>A0A6A6Q1P2</accession>
<feature type="transmembrane region" description="Helical" evidence="6">
    <location>
        <begin position="105"/>
        <end position="126"/>
    </location>
</feature>
<dbReference type="OrthoDB" id="3856093at2759"/>
<sequence length="185" mass="20279">MSCSPTVWTVLLSLQLTAVLGTTASFGAGLFQSLVVMPSLAPHSLPNSKAGTSALLAAKHTKTLLHNSERFFPPLNIVAELGNLVALILAFVYRDQCSTARARMPYLIAAFCFYISITVYVFQVMLPINRRFVALLVKLEKDVEDEKAAKDFERVLVKWRMSNFGRVALKACAAGWGITALLNSI</sequence>